<evidence type="ECO:0000313" key="1">
    <source>
        <dbReference type="EMBL" id="KKL54750.1"/>
    </source>
</evidence>
<name>A0A0F9FBQ7_9ZZZZ</name>
<reference evidence="1" key="1">
    <citation type="journal article" date="2015" name="Nature">
        <title>Complex archaea that bridge the gap between prokaryotes and eukaryotes.</title>
        <authorList>
            <person name="Spang A."/>
            <person name="Saw J.H."/>
            <person name="Jorgensen S.L."/>
            <person name="Zaremba-Niedzwiedzka K."/>
            <person name="Martijn J."/>
            <person name="Lind A.E."/>
            <person name="van Eijk R."/>
            <person name="Schleper C."/>
            <person name="Guy L."/>
            <person name="Ettema T.J."/>
        </authorList>
    </citation>
    <scope>NUCLEOTIDE SEQUENCE</scope>
</reference>
<comment type="caution">
    <text evidence="1">The sequence shown here is derived from an EMBL/GenBank/DDBJ whole genome shotgun (WGS) entry which is preliminary data.</text>
</comment>
<dbReference type="AlphaFoldDB" id="A0A0F9FBQ7"/>
<feature type="non-terminal residue" evidence="1">
    <location>
        <position position="1"/>
    </location>
</feature>
<dbReference type="EMBL" id="LAZR01031091">
    <property type="protein sequence ID" value="KKL54750.1"/>
    <property type="molecule type" value="Genomic_DNA"/>
</dbReference>
<organism evidence="1">
    <name type="scientific">marine sediment metagenome</name>
    <dbReference type="NCBI Taxonomy" id="412755"/>
    <lineage>
        <taxon>unclassified sequences</taxon>
        <taxon>metagenomes</taxon>
        <taxon>ecological metagenomes</taxon>
    </lineage>
</organism>
<gene>
    <name evidence="1" type="ORF">LCGC14_2262270</name>
</gene>
<protein>
    <recommendedName>
        <fullName evidence="2">Bacteriophage Mu GpT domain-containing protein</fullName>
    </recommendedName>
</protein>
<evidence type="ECO:0008006" key="2">
    <source>
        <dbReference type="Google" id="ProtNLM"/>
    </source>
</evidence>
<sequence>IRISATDMRSALAPYSKDLKEHAWLLFDSFVDYNEMGEYGAQLLRVRNMHDALLVQVIHDRGEGLDVTQIVKTPLFDAFRKAVARFSKPMADAMGSPNTGFGLEFVSENWSAEMQPYTRITGGWLGRLKSFVDVDKLPFQAGVAKSYAGNINYTDNPDRAKATGIATGVTTPSYVTHKVFIPVQDEWEEDSIVAVAPLIRSEIGTSLNEGRFRAFLNGDTAASHFDTGRSYVTAYDLETRHNGLRKYVFSTNQAAVVRTAASEGALVDADVLVAIQNLGKKGLKPSEVFIIAPSQVKSLLLSLYSTASDNGAALTKLTGELQPVYGSDVFLDGEYPTSLNDTGIYDGSTTDRESLMFVHGPSWGVFSKREIRLEADKDIVSGQLRFVGSMRTALERIRADNTTAGDYSASGIEFL</sequence>
<accession>A0A0F9FBQ7</accession>
<proteinExistence type="predicted"/>